<dbReference type="SUPFAM" id="SSF52833">
    <property type="entry name" value="Thioredoxin-like"/>
    <property type="match status" value="1"/>
</dbReference>
<evidence type="ECO:0000256" key="11">
    <source>
        <dbReference type="SAM" id="SignalP"/>
    </source>
</evidence>
<comment type="subcellular location">
    <subcellularLocation>
        <location evidence="1">Cell envelope</location>
    </subcellularLocation>
</comment>
<dbReference type="InterPro" id="IPR001611">
    <property type="entry name" value="Leu-rich_rpt"/>
</dbReference>
<evidence type="ECO:0008006" key="16">
    <source>
        <dbReference type="Google" id="ProtNLM"/>
    </source>
</evidence>
<evidence type="ECO:0000256" key="1">
    <source>
        <dbReference type="ARBA" id="ARBA00004196"/>
    </source>
</evidence>
<evidence type="ECO:0000256" key="5">
    <source>
        <dbReference type="ARBA" id="ARBA00022741"/>
    </source>
</evidence>
<dbReference type="PANTHER" id="PTHR48056">
    <property type="entry name" value="LRR RECEPTOR-LIKE SERINE/THREONINE-PROTEIN KINASE-RELATED"/>
    <property type="match status" value="1"/>
</dbReference>
<protein>
    <recommendedName>
        <fullName evidence="16">Leucine-rich repeat-containing N-terminal plant-type domain-containing protein</fullName>
    </recommendedName>
</protein>
<evidence type="ECO:0000256" key="7">
    <source>
        <dbReference type="ARBA" id="ARBA00022989"/>
    </source>
</evidence>
<keyword evidence="5" id="KW-0547">Nucleotide-binding</keyword>
<dbReference type="Pfam" id="PF08263">
    <property type="entry name" value="LRRNT_2"/>
    <property type="match status" value="1"/>
</dbReference>
<sequence length="543" mass="60563">MDKTTTVLSSLLFLFTFLTISLSKDLCNQNDKNTLLKIKKSLNNPYHLASWHPETDCCSWYCLECGDATVNHRVIALTIFSGHISGQIPPEVGDLPYLETLVFRKLSNLTGQIQPTIAKLKNLKYLRLSWTNLTGPIPDFIGQLKNLEFLELSFNDLSGSIPSSLSTLPNIMALELSRNKLTGSIPESFGSFPGTVPDLRLSHNQLSGPIPKSLGNLDFNRIDFSRNKLEGDASMLFGANKSTWSIDLSRNMFNFDISKVEIPKALGILDLNHNGITGNIPVQWTEPPLQFFNVSYNKLCGHIPTGGKLQTFDSYSYFHNKCLCGAPLEICNHSLIIALLLWISSRSALSMESKMTTSTSTSKDPFFCLKWPWDSNKQPKSSSSVCDFQGPWLFRSMQTIGSIALSSLTSFGQNPNFRPKKKPLSSCEQGEAEQRAFAAALASQKVATVLEFYSPKCRLCNSLLNFVLEVEKRNSNWLNITMADAENEKWFPELLHYDIKYVPCFVLLDKNGQALAKTGVPSSRAHVIAGISHLLKMKRPPSE</sequence>
<dbReference type="SUPFAM" id="SSF52058">
    <property type="entry name" value="L domain-like"/>
    <property type="match status" value="1"/>
</dbReference>
<keyword evidence="9" id="KW-0325">Glycoprotein</keyword>
<feature type="chain" id="PRO_5035945131" description="Leucine-rich repeat-containing N-terminal plant-type domain-containing protein" evidence="11">
    <location>
        <begin position="24"/>
        <end position="543"/>
    </location>
</feature>
<dbReference type="InterPro" id="IPR013766">
    <property type="entry name" value="Thioredoxin_domain"/>
</dbReference>
<accession>A0A8S2AIN7</accession>
<dbReference type="InterPro" id="IPR013210">
    <property type="entry name" value="LRR_N_plant-typ"/>
</dbReference>
<dbReference type="FunFam" id="3.80.10.10:FF:000348">
    <property type="entry name" value="Polygalacturonase inhibitor 1"/>
    <property type="match status" value="1"/>
</dbReference>
<organism evidence="14 15">
    <name type="scientific">Arabidopsis arenosa</name>
    <name type="common">Sand rock-cress</name>
    <name type="synonym">Cardaminopsis arenosa</name>
    <dbReference type="NCBI Taxonomy" id="38785"/>
    <lineage>
        <taxon>Eukaryota</taxon>
        <taxon>Viridiplantae</taxon>
        <taxon>Streptophyta</taxon>
        <taxon>Embryophyta</taxon>
        <taxon>Tracheophyta</taxon>
        <taxon>Spermatophyta</taxon>
        <taxon>Magnoliopsida</taxon>
        <taxon>eudicotyledons</taxon>
        <taxon>Gunneridae</taxon>
        <taxon>Pentapetalae</taxon>
        <taxon>rosids</taxon>
        <taxon>malvids</taxon>
        <taxon>Brassicales</taxon>
        <taxon>Brassicaceae</taxon>
        <taxon>Camelineae</taxon>
        <taxon>Arabidopsis</taxon>
    </lineage>
</organism>
<dbReference type="GO" id="GO:0005524">
    <property type="term" value="F:ATP binding"/>
    <property type="evidence" value="ECO:0007669"/>
    <property type="project" value="UniProtKB-KW"/>
</dbReference>
<dbReference type="EMBL" id="LR999456">
    <property type="protein sequence ID" value="CAE6088916.1"/>
    <property type="molecule type" value="Genomic_DNA"/>
</dbReference>
<dbReference type="InterPro" id="IPR050647">
    <property type="entry name" value="Plant_LRR-RLKs"/>
</dbReference>
<keyword evidence="15" id="KW-1185">Reference proteome</keyword>
<dbReference type="Gene3D" id="3.80.10.10">
    <property type="entry name" value="Ribonuclease Inhibitor"/>
    <property type="match status" value="1"/>
</dbReference>
<dbReference type="InterPro" id="IPR032675">
    <property type="entry name" value="LRR_dom_sf"/>
</dbReference>
<feature type="domain" description="Leucine-rich repeat-containing N-terminal plant-type" evidence="13">
    <location>
        <begin position="29"/>
        <end position="65"/>
    </location>
</feature>
<keyword evidence="7" id="KW-1133">Transmembrane helix</keyword>
<dbReference type="Proteomes" id="UP000682877">
    <property type="component" value="Chromosome 6"/>
</dbReference>
<keyword evidence="6" id="KW-0067">ATP-binding</keyword>
<gene>
    <name evidence="14" type="ORF">AARE701A_LOCUS14663</name>
</gene>
<evidence type="ECO:0000259" key="13">
    <source>
        <dbReference type="Pfam" id="PF08263"/>
    </source>
</evidence>
<comment type="similarity">
    <text evidence="10">Belongs to the polygalacturonase-inhibiting protein family.</text>
</comment>
<dbReference type="Pfam" id="PF00085">
    <property type="entry name" value="Thioredoxin"/>
    <property type="match status" value="1"/>
</dbReference>
<evidence type="ECO:0000256" key="9">
    <source>
        <dbReference type="ARBA" id="ARBA00023180"/>
    </source>
</evidence>
<dbReference type="GO" id="GO:0016020">
    <property type="term" value="C:membrane"/>
    <property type="evidence" value="ECO:0007669"/>
    <property type="project" value="UniProtKB-SubCell"/>
</dbReference>
<evidence type="ECO:0000256" key="8">
    <source>
        <dbReference type="ARBA" id="ARBA00023136"/>
    </source>
</evidence>
<evidence type="ECO:0000313" key="15">
    <source>
        <dbReference type="Proteomes" id="UP000682877"/>
    </source>
</evidence>
<evidence type="ECO:0000256" key="3">
    <source>
        <dbReference type="ARBA" id="ARBA00022692"/>
    </source>
</evidence>
<evidence type="ECO:0000259" key="12">
    <source>
        <dbReference type="Pfam" id="PF00085"/>
    </source>
</evidence>
<keyword evidence="4" id="KW-0677">Repeat</keyword>
<evidence type="ECO:0000256" key="4">
    <source>
        <dbReference type="ARBA" id="ARBA00022737"/>
    </source>
</evidence>
<feature type="domain" description="Thioredoxin" evidence="12">
    <location>
        <begin position="433"/>
        <end position="526"/>
    </location>
</feature>
<keyword evidence="2" id="KW-0433">Leucine-rich repeat</keyword>
<keyword evidence="3" id="KW-0812">Transmembrane</keyword>
<evidence type="ECO:0000256" key="10">
    <source>
        <dbReference type="ARBA" id="ARBA00038043"/>
    </source>
</evidence>
<dbReference type="InterPro" id="IPR036249">
    <property type="entry name" value="Thioredoxin-like_sf"/>
</dbReference>
<dbReference type="AlphaFoldDB" id="A0A8S2AIN7"/>
<name>A0A8S2AIN7_ARAAE</name>
<reference evidence="14" key="1">
    <citation type="submission" date="2021-01" db="EMBL/GenBank/DDBJ databases">
        <authorList>
            <person name="Bezrukov I."/>
        </authorList>
    </citation>
    <scope>NUCLEOTIDE SEQUENCE</scope>
</reference>
<proteinExistence type="inferred from homology"/>
<dbReference type="Pfam" id="PF00560">
    <property type="entry name" value="LRR_1"/>
    <property type="match status" value="4"/>
</dbReference>
<feature type="signal peptide" evidence="11">
    <location>
        <begin position="1"/>
        <end position="23"/>
    </location>
</feature>
<evidence type="ECO:0000256" key="6">
    <source>
        <dbReference type="ARBA" id="ARBA00022840"/>
    </source>
</evidence>
<evidence type="ECO:0000313" key="14">
    <source>
        <dbReference type="EMBL" id="CAE6088916.1"/>
    </source>
</evidence>
<keyword evidence="11" id="KW-0732">Signal</keyword>
<keyword evidence="8" id="KW-0472">Membrane</keyword>
<dbReference type="Gene3D" id="3.40.30.10">
    <property type="entry name" value="Glutaredoxin"/>
    <property type="match status" value="1"/>
</dbReference>
<dbReference type="PANTHER" id="PTHR48056:SF81">
    <property type="entry name" value="RECEPTOR PROTEIN-TYROSINE KINASE CEPR1"/>
    <property type="match status" value="1"/>
</dbReference>
<evidence type="ECO:0000256" key="2">
    <source>
        <dbReference type="ARBA" id="ARBA00022614"/>
    </source>
</evidence>